<dbReference type="InterPro" id="IPR001965">
    <property type="entry name" value="Znf_PHD"/>
</dbReference>
<dbReference type="Pfam" id="PF01448">
    <property type="entry name" value="ELM2"/>
    <property type="match status" value="1"/>
</dbReference>
<keyword evidence="1" id="KW-0479">Metal-binding</keyword>
<sequence length="381" mass="42217">EVKMLLQNLVSVPIEADLSFGSNYGRQDFLSRWGSEESSQNSKHLKDGSDPLVATDSRDVPGSKDTFKRRRLQKTTSVIVILDDDDQPDADEQSSPLLDSSSSAKCSSGYGLQCNVSTPIERCKRDPHVLDKSKKDCENFSVSGSGAGIGSRSLSSETIGSNLTECSNPELDRSGDDLGLRDFCVSVLRNHGLLSGDRPMNGCPPPIEVLGSGKLDNFLQSCEVCGDIENTANMLLCDRCEEAFHVSCCHQKADMLSDEWFCQSCSRLDDKFVLETSSLKSQNIRWWDAAVKFHMSPIERMLRYPEPYVSRVRIGESFQAVVPDWSDQAAAPRAPLSEVQTDHWDCSCAVLWDPSHSDCAVPQELETDQVLLQLKHVEQTK</sequence>
<dbReference type="Proteomes" id="UP001141552">
    <property type="component" value="Unassembled WGS sequence"/>
</dbReference>
<dbReference type="PROSITE" id="PS51156">
    <property type="entry name" value="ELM2"/>
    <property type="match status" value="1"/>
</dbReference>
<keyword evidence="2 5" id="KW-0863">Zinc-finger</keyword>
<evidence type="ECO:0000256" key="1">
    <source>
        <dbReference type="ARBA" id="ARBA00022723"/>
    </source>
</evidence>
<keyword evidence="10" id="KW-1185">Reference proteome</keyword>
<dbReference type="SMART" id="SM00249">
    <property type="entry name" value="PHD"/>
    <property type="match status" value="1"/>
</dbReference>
<dbReference type="EMBL" id="JAKUCV010004918">
    <property type="protein sequence ID" value="KAJ4833551.1"/>
    <property type="molecule type" value="Genomic_DNA"/>
</dbReference>
<evidence type="ECO:0000256" key="2">
    <source>
        <dbReference type="ARBA" id="ARBA00022771"/>
    </source>
</evidence>
<dbReference type="InterPro" id="IPR019786">
    <property type="entry name" value="Zinc_finger_PHD-type_CS"/>
</dbReference>
<evidence type="ECO:0000256" key="4">
    <source>
        <dbReference type="ARBA" id="ARBA00023242"/>
    </source>
</evidence>
<dbReference type="Gene3D" id="3.30.40.10">
    <property type="entry name" value="Zinc/RING finger domain, C3HC4 (zinc finger)"/>
    <property type="match status" value="1"/>
</dbReference>
<gene>
    <name evidence="9" type="ORF">Tsubulata_047405</name>
</gene>
<evidence type="ECO:0000313" key="9">
    <source>
        <dbReference type="EMBL" id="KAJ4833551.1"/>
    </source>
</evidence>
<dbReference type="SUPFAM" id="SSF57903">
    <property type="entry name" value="FYVE/PHD zinc finger"/>
    <property type="match status" value="1"/>
</dbReference>
<feature type="domain" description="ELM2" evidence="8">
    <location>
        <begin position="310"/>
        <end position="381"/>
    </location>
</feature>
<feature type="domain" description="PHD-type" evidence="7">
    <location>
        <begin position="219"/>
        <end position="268"/>
    </location>
</feature>
<proteinExistence type="predicted"/>
<dbReference type="InterPro" id="IPR011011">
    <property type="entry name" value="Znf_FYVE_PHD"/>
</dbReference>
<dbReference type="AlphaFoldDB" id="A0A9Q0J8M8"/>
<protein>
    <recommendedName>
        <fullName evidence="11">PHD-type domain-containing protein</fullName>
    </recommendedName>
</protein>
<feature type="region of interest" description="Disordered" evidence="6">
    <location>
        <begin position="35"/>
        <end position="66"/>
    </location>
</feature>
<name>A0A9Q0J8M8_9ROSI</name>
<dbReference type="PROSITE" id="PS50016">
    <property type="entry name" value="ZF_PHD_2"/>
    <property type="match status" value="1"/>
</dbReference>
<accession>A0A9Q0J8M8</accession>
<organism evidence="9 10">
    <name type="scientific">Turnera subulata</name>
    <dbReference type="NCBI Taxonomy" id="218843"/>
    <lineage>
        <taxon>Eukaryota</taxon>
        <taxon>Viridiplantae</taxon>
        <taxon>Streptophyta</taxon>
        <taxon>Embryophyta</taxon>
        <taxon>Tracheophyta</taxon>
        <taxon>Spermatophyta</taxon>
        <taxon>Magnoliopsida</taxon>
        <taxon>eudicotyledons</taxon>
        <taxon>Gunneridae</taxon>
        <taxon>Pentapetalae</taxon>
        <taxon>rosids</taxon>
        <taxon>fabids</taxon>
        <taxon>Malpighiales</taxon>
        <taxon>Passifloraceae</taxon>
        <taxon>Turnera</taxon>
    </lineage>
</organism>
<dbReference type="InterPro" id="IPR013083">
    <property type="entry name" value="Znf_RING/FYVE/PHD"/>
</dbReference>
<evidence type="ECO:0008006" key="11">
    <source>
        <dbReference type="Google" id="ProtNLM"/>
    </source>
</evidence>
<keyword evidence="4" id="KW-0539">Nucleus</keyword>
<evidence type="ECO:0000256" key="3">
    <source>
        <dbReference type="ARBA" id="ARBA00022833"/>
    </source>
</evidence>
<evidence type="ECO:0000256" key="6">
    <source>
        <dbReference type="SAM" id="MobiDB-lite"/>
    </source>
</evidence>
<feature type="non-terminal residue" evidence="9">
    <location>
        <position position="1"/>
    </location>
</feature>
<comment type="caution">
    <text evidence="9">The sequence shown here is derived from an EMBL/GenBank/DDBJ whole genome shotgun (WGS) entry which is preliminary data.</text>
</comment>
<dbReference type="PROSITE" id="PS01359">
    <property type="entry name" value="ZF_PHD_1"/>
    <property type="match status" value="1"/>
</dbReference>
<evidence type="ECO:0000259" key="8">
    <source>
        <dbReference type="PROSITE" id="PS51156"/>
    </source>
</evidence>
<reference evidence="9" key="2">
    <citation type="journal article" date="2023" name="Plants (Basel)">
        <title>Annotation of the Turnera subulata (Passifloraceae) Draft Genome Reveals the S-Locus Evolved after the Divergence of Turneroideae from Passifloroideae in a Stepwise Manner.</title>
        <authorList>
            <person name="Henning P.M."/>
            <person name="Roalson E.H."/>
            <person name="Mir W."/>
            <person name="McCubbin A.G."/>
            <person name="Shore J.S."/>
        </authorList>
    </citation>
    <scope>NUCLEOTIDE SEQUENCE</scope>
    <source>
        <strain evidence="9">F60SS</strain>
    </source>
</reference>
<dbReference type="InterPro" id="IPR000949">
    <property type="entry name" value="ELM2_dom"/>
</dbReference>
<feature type="compositionally biased region" description="Basic and acidic residues" evidence="6">
    <location>
        <begin position="56"/>
        <end position="66"/>
    </location>
</feature>
<dbReference type="Pfam" id="PF00628">
    <property type="entry name" value="PHD"/>
    <property type="match status" value="1"/>
</dbReference>
<keyword evidence="3" id="KW-0862">Zinc</keyword>
<evidence type="ECO:0000313" key="10">
    <source>
        <dbReference type="Proteomes" id="UP001141552"/>
    </source>
</evidence>
<dbReference type="OrthoDB" id="787137at2759"/>
<feature type="compositionally biased region" description="Low complexity" evidence="6">
    <location>
        <begin position="94"/>
        <end position="106"/>
    </location>
</feature>
<dbReference type="GO" id="GO:0008270">
    <property type="term" value="F:zinc ion binding"/>
    <property type="evidence" value="ECO:0007669"/>
    <property type="project" value="UniProtKB-KW"/>
</dbReference>
<dbReference type="InterPro" id="IPR019787">
    <property type="entry name" value="Znf_PHD-finger"/>
</dbReference>
<evidence type="ECO:0000259" key="7">
    <source>
        <dbReference type="PROSITE" id="PS50016"/>
    </source>
</evidence>
<reference evidence="9" key="1">
    <citation type="submission" date="2022-02" db="EMBL/GenBank/DDBJ databases">
        <authorList>
            <person name="Henning P.M."/>
            <person name="McCubbin A.G."/>
            <person name="Shore J.S."/>
        </authorList>
    </citation>
    <scope>NUCLEOTIDE SEQUENCE</scope>
    <source>
        <strain evidence="9">F60SS</strain>
        <tissue evidence="9">Leaves</tissue>
    </source>
</reference>
<feature type="compositionally biased region" description="Acidic residues" evidence="6">
    <location>
        <begin position="82"/>
        <end position="92"/>
    </location>
</feature>
<evidence type="ECO:0000256" key="5">
    <source>
        <dbReference type="PROSITE-ProRule" id="PRU00146"/>
    </source>
</evidence>
<feature type="region of interest" description="Disordered" evidence="6">
    <location>
        <begin position="79"/>
        <end position="106"/>
    </location>
</feature>